<organism evidence="1 2">
    <name type="scientific">Hyaloperonospora arabidopsidis (strain Emoy2)</name>
    <name type="common">Downy mildew agent</name>
    <name type="synonym">Peronospora arabidopsidis</name>
    <dbReference type="NCBI Taxonomy" id="559515"/>
    <lineage>
        <taxon>Eukaryota</taxon>
        <taxon>Sar</taxon>
        <taxon>Stramenopiles</taxon>
        <taxon>Oomycota</taxon>
        <taxon>Peronosporomycetes</taxon>
        <taxon>Peronosporales</taxon>
        <taxon>Peronosporaceae</taxon>
        <taxon>Hyaloperonospora</taxon>
    </lineage>
</organism>
<dbReference type="InParanoid" id="M4B619"/>
<sequence length="101" mass="11757">MSKSMKVKDHPTQAKFEAIFHTAIHRDTQSSRLPQARPADLKCANPKRRQFFGECHHTRRWSLLWSLKQQSKLDVAIAKAITAARKRLQLNNLAFHGRLRK</sequence>
<reference evidence="2" key="1">
    <citation type="journal article" date="2010" name="Science">
        <title>Signatures of adaptation to obligate biotrophy in the Hyaloperonospora arabidopsidis genome.</title>
        <authorList>
            <person name="Baxter L."/>
            <person name="Tripathy S."/>
            <person name="Ishaque N."/>
            <person name="Boot N."/>
            <person name="Cabral A."/>
            <person name="Kemen E."/>
            <person name="Thines M."/>
            <person name="Ah-Fong A."/>
            <person name="Anderson R."/>
            <person name="Badejoko W."/>
            <person name="Bittner-Eddy P."/>
            <person name="Boore J.L."/>
            <person name="Chibucos M.C."/>
            <person name="Coates M."/>
            <person name="Dehal P."/>
            <person name="Delehaunty K."/>
            <person name="Dong S."/>
            <person name="Downton P."/>
            <person name="Dumas B."/>
            <person name="Fabro G."/>
            <person name="Fronick C."/>
            <person name="Fuerstenberg S.I."/>
            <person name="Fulton L."/>
            <person name="Gaulin E."/>
            <person name="Govers F."/>
            <person name="Hughes L."/>
            <person name="Humphray S."/>
            <person name="Jiang R.H."/>
            <person name="Judelson H."/>
            <person name="Kamoun S."/>
            <person name="Kyung K."/>
            <person name="Meijer H."/>
            <person name="Minx P."/>
            <person name="Morris P."/>
            <person name="Nelson J."/>
            <person name="Phuntumart V."/>
            <person name="Qutob D."/>
            <person name="Rehmany A."/>
            <person name="Rougon-Cardoso A."/>
            <person name="Ryden P."/>
            <person name="Torto-Alalibo T."/>
            <person name="Studholme D."/>
            <person name="Wang Y."/>
            <person name="Win J."/>
            <person name="Wood J."/>
            <person name="Clifton S.W."/>
            <person name="Rogers J."/>
            <person name="Van den Ackerveken G."/>
            <person name="Jones J.D."/>
            <person name="McDowell J.M."/>
            <person name="Beynon J."/>
            <person name="Tyler B.M."/>
        </authorList>
    </citation>
    <scope>NUCLEOTIDE SEQUENCE [LARGE SCALE GENOMIC DNA]</scope>
    <source>
        <strain evidence="2">Emoy2</strain>
    </source>
</reference>
<name>M4B619_HYAAE</name>
<keyword evidence="2" id="KW-1185">Reference proteome</keyword>
<protein>
    <submittedName>
        <fullName evidence="1">Uncharacterized protein</fullName>
    </submittedName>
</protein>
<accession>M4B619</accession>
<dbReference type="VEuPathDB" id="FungiDB:HpaG801719"/>
<reference evidence="1" key="2">
    <citation type="submission" date="2015-06" db="UniProtKB">
        <authorList>
            <consortium name="EnsemblProtists"/>
        </authorList>
    </citation>
    <scope>IDENTIFICATION</scope>
    <source>
        <strain evidence="1">Emoy2</strain>
    </source>
</reference>
<dbReference type="EMBL" id="JH598461">
    <property type="status" value="NOT_ANNOTATED_CDS"/>
    <property type="molecule type" value="Genomic_DNA"/>
</dbReference>
<dbReference type="EnsemblProtists" id="HpaT801719">
    <property type="protein sequence ID" value="HpaP801719"/>
    <property type="gene ID" value="HpaG801719"/>
</dbReference>
<evidence type="ECO:0000313" key="2">
    <source>
        <dbReference type="Proteomes" id="UP000011713"/>
    </source>
</evidence>
<dbReference type="HOGENOM" id="CLU_2297099_0_0_1"/>
<proteinExistence type="predicted"/>
<dbReference type="AlphaFoldDB" id="M4B619"/>
<evidence type="ECO:0000313" key="1">
    <source>
        <dbReference type="EnsemblProtists" id="HpaP801719"/>
    </source>
</evidence>
<dbReference type="Proteomes" id="UP000011713">
    <property type="component" value="Unassembled WGS sequence"/>
</dbReference>